<proteinExistence type="predicted"/>
<sequence>MVRGEEGCGGGGCTAGWRWLPLGAALSLRRGVLRPPAATGLVLGRRRRHRRHPPPHPAPCAMDGCCCCRCAACPVRAVGKDAGGKEGNAAAPTERVTAAPSRRQGRPATADVSPRSLLPSSPPPPPPLSCTPTSPRGIHSCHFFGGGGAGGRCVWPDRHTAAGQAVAARRRCDRGG</sequence>
<comment type="caution">
    <text evidence="1">The sequence shown here is derived from an EMBL/GenBank/DDBJ whole genome shotgun (WGS) entry which is preliminary data.</text>
</comment>
<evidence type="ECO:0000313" key="1">
    <source>
        <dbReference type="EMBL" id="KAK1867094.1"/>
    </source>
</evidence>
<reference evidence="1" key="1">
    <citation type="submission" date="2019-11" db="EMBL/GenBank/DDBJ databases">
        <title>Nori genome reveals adaptations in red seaweeds to the harsh intertidal environment.</title>
        <authorList>
            <person name="Wang D."/>
            <person name="Mao Y."/>
        </authorList>
    </citation>
    <scope>NUCLEOTIDE SEQUENCE</scope>
    <source>
        <tissue evidence="1">Gametophyte</tissue>
    </source>
</reference>
<keyword evidence="2" id="KW-1185">Reference proteome</keyword>
<gene>
    <name evidence="1" type="ORF">I4F81_009603</name>
</gene>
<organism evidence="1 2">
    <name type="scientific">Pyropia yezoensis</name>
    <name type="common">Susabi-nori</name>
    <name type="synonym">Porphyra yezoensis</name>
    <dbReference type="NCBI Taxonomy" id="2788"/>
    <lineage>
        <taxon>Eukaryota</taxon>
        <taxon>Rhodophyta</taxon>
        <taxon>Bangiophyceae</taxon>
        <taxon>Bangiales</taxon>
        <taxon>Bangiaceae</taxon>
        <taxon>Pyropia</taxon>
    </lineage>
</organism>
<dbReference type="EMBL" id="CM020620">
    <property type="protein sequence ID" value="KAK1867094.1"/>
    <property type="molecule type" value="Genomic_DNA"/>
</dbReference>
<protein>
    <submittedName>
        <fullName evidence="1">Uncharacterized protein</fullName>
    </submittedName>
</protein>
<evidence type="ECO:0000313" key="2">
    <source>
        <dbReference type="Proteomes" id="UP000798662"/>
    </source>
</evidence>
<dbReference type="Proteomes" id="UP000798662">
    <property type="component" value="Chromosome 3"/>
</dbReference>
<name>A0ACC3C9Z1_PYRYE</name>
<accession>A0ACC3C9Z1</accession>